<dbReference type="GO" id="GO:0000166">
    <property type="term" value="F:nucleotide binding"/>
    <property type="evidence" value="ECO:0007669"/>
    <property type="project" value="InterPro"/>
</dbReference>
<dbReference type="EMBL" id="AOIU01000031">
    <property type="protein sequence ID" value="ELZ24166.1"/>
    <property type="molecule type" value="Genomic_DNA"/>
</dbReference>
<dbReference type="AlphaFoldDB" id="M0CLP0"/>
<proteinExistence type="predicted"/>
<dbReference type="Pfam" id="PF22725">
    <property type="entry name" value="GFO_IDH_MocA_C3"/>
    <property type="match status" value="1"/>
</dbReference>
<evidence type="ECO:0000256" key="2">
    <source>
        <dbReference type="SAM" id="MobiDB-lite"/>
    </source>
</evidence>
<dbReference type="eggNOG" id="arCOG01622">
    <property type="taxonomic scope" value="Archaea"/>
</dbReference>
<dbReference type="RefSeq" id="WP_006884270.1">
    <property type="nucleotide sequence ID" value="NZ_AOIU01000031.1"/>
</dbReference>
<comment type="caution">
    <text evidence="5">The sequence shown here is derived from an EMBL/GenBank/DDBJ whole genome shotgun (WGS) entry which is preliminary data.</text>
</comment>
<dbReference type="SUPFAM" id="SSF51735">
    <property type="entry name" value="NAD(P)-binding Rossmann-fold domains"/>
    <property type="match status" value="1"/>
</dbReference>
<dbReference type="InterPro" id="IPR055170">
    <property type="entry name" value="GFO_IDH_MocA-like_dom"/>
</dbReference>
<sequence length="384" mass="42089">MTEESLSVGVLGYRFMGKAHANALARLPMFFPEAPAVEREVIVGRDEEALADAADQLGFNRYATDWEDVVEEVDVFYNLGPNNIHADPSIAALEADTHVFCEKPLAHTLDDAERMRDAARDSAATAGIAFNYRFIPAIRYAKNLIDAGELGDIHHVRGRYLQDWLVDPEAPWSWRNSKEHAGSGALGDLGAHTIDLARFLVGDRAGDISRLSGHLQTFVDERPVPGGDEGSLEGGGGDSTETREVTVDDAYTAQAEFENGAMATFEASRFANGRKNDHTIAIEGSKGSLSFSLERLNELELLTEGDRGFQTINVTAPDDPYIDHWWPEGHVIGWEHTFVHENFEFLSAAAAGEAHSPSFEDGYRVQELLAAIEASDDAGEWVDV</sequence>
<dbReference type="OrthoDB" id="30889at2157"/>
<feature type="compositionally biased region" description="Gly residues" evidence="2">
    <location>
        <begin position="227"/>
        <end position="238"/>
    </location>
</feature>
<dbReference type="InterPro" id="IPR050463">
    <property type="entry name" value="Gfo/Idh/MocA_oxidrdct_glycsds"/>
</dbReference>
<dbReference type="InterPro" id="IPR000683">
    <property type="entry name" value="Gfo/Idh/MocA-like_OxRdtase_N"/>
</dbReference>
<keyword evidence="6" id="KW-1185">Reference proteome</keyword>
<protein>
    <submittedName>
        <fullName evidence="5">Oxidoreductase</fullName>
    </submittedName>
</protein>
<dbReference type="Proteomes" id="UP000011626">
    <property type="component" value="Unassembled WGS sequence"/>
</dbReference>
<dbReference type="Pfam" id="PF01408">
    <property type="entry name" value="GFO_IDH_MocA"/>
    <property type="match status" value="1"/>
</dbReference>
<dbReference type="InterPro" id="IPR036291">
    <property type="entry name" value="NAD(P)-bd_dom_sf"/>
</dbReference>
<dbReference type="Gene3D" id="3.30.360.10">
    <property type="entry name" value="Dihydrodipicolinate Reductase, domain 2"/>
    <property type="match status" value="1"/>
</dbReference>
<feature type="domain" description="GFO/IDH/MocA-like oxidoreductase" evidence="4">
    <location>
        <begin position="138"/>
        <end position="289"/>
    </location>
</feature>
<dbReference type="SUPFAM" id="SSF55347">
    <property type="entry name" value="Glyceraldehyde-3-phosphate dehydrogenase-like, C-terminal domain"/>
    <property type="match status" value="1"/>
</dbReference>
<evidence type="ECO:0000256" key="1">
    <source>
        <dbReference type="ARBA" id="ARBA00023002"/>
    </source>
</evidence>
<gene>
    <name evidence="5" type="ORF">C475_12992</name>
</gene>
<dbReference type="PANTHER" id="PTHR43818">
    <property type="entry name" value="BCDNA.GH03377"/>
    <property type="match status" value="1"/>
</dbReference>
<feature type="region of interest" description="Disordered" evidence="2">
    <location>
        <begin position="219"/>
        <end position="242"/>
    </location>
</feature>
<evidence type="ECO:0000313" key="6">
    <source>
        <dbReference type="Proteomes" id="UP000011626"/>
    </source>
</evidence>
<dbReference type="STRING" id="797114.C475_12992"/>
<evidence type="ECO:0000259" key="4">
    <source>
        <dbReference type="Pfam" id="PF22725"/>
    </source>
</evidence>
<accession>M0CLP0</accession>
<dbReference type="Gene3D" id="3.40.50.720">
    <property type="entry name" value="NAD(P)-binding Rossmann-like Domain"/>
    <property type="match status" value="1"/>
</dbReference>
<dbReference type="GO" id="GO:0016491">
    <property type="term" value="F:oxidoreductase activity"/>
    <property type="evidence" value="ECO:0007669"/>
    <property type="project" value="UniProtKB-KW"/>
</dbReference>
<feature type="domain" description="Gfo/Idh/MocA-like oxidoreductase N-terminal" evidence="3">
    <location>
        <begin position="7"/>
        <end position="125"/>
    </location>
</feature>
<evidence type="ECO:0000313" key="5">
    <source>
        <dbReference type="EMBL" id="ELZ24166.1"/>
    </source>
</evidence>
<evidence type="ECO:0000259" key="3">
    <source>
        <dbReference type="Pfam" id="PF01408"/>
    </source>
</evidence>
<dbReference type="PANTHER" id="PTHR43818:SF11">
    <property type="entry name" value="BCDNA.GH03377"/>
    <property type="match status" value="1"/>
</dbReference>
<name>M0CLP0_9EURY</name>
<keyword evidence="1" id="KW-0560">Oxidoreductase</keyword>
<dbReference type="PATRIC" id="fig|797114.5.peg.2636"/>
<organism evidence="5 6">
    <name type="scientific">Halosimplex carlsbadense 2-9-1</name>
    <dbReference type="NCBI Taxonomy" id="797114"/>
    <lineage>
        <taxon>Archaea</taxon>
        <taxon>Methanobacteriati</taxon>
        <taxon>Methanobacteriota</taxon>
        <taxon>Stenosarchaea group</taxon>
        <taxon>Halobacteria</taxon>
        <taxon>Halobacteriales</taxon>
        <taxon>Haloarculaceae</taxon>
        <taxon>Halosimplex</taxon>
    </lineage>
</organism>
<reference evidence="5 6" key="1">
    <citation type="journal article" date="2014" name="PLoS Genet.">
        <title>Phylogenetically driven sequencing of extremely halophilic archaea reveals strategies for static and dynamic osmo-response.</title>
        <authorList>
            <person name="Becker E.A."/>
            <person name="Seitzer P.M."/>
            <person name="Tritt A."/>
            <person name="Larsen D."/>
            <person name="Krusor M."/>
            <person name="Yao A.I."/>
            <person name="Wu D."/>
            <person name="Madern D."/>
            <person name="Eisen J.A."/>
            <person name="Darling A.E."/>
            <person name="Facciotti M.T."/>
        </authorList>
    </citation>
    <scope>NUCLEOTIDE SEQUENCE [LARGE SCALE GENOMIC DNA]</scope>
    <source>
        <strain evidence="5 6">2-9-1</strain>
    </source>
</reference>